<organism evidence="1 2">
    <name type="scientific">Caballeronia catudaia</name>
    <dbReference type="NCBI Taxonomy" id="1777136"/>
    <lineage>
        <taxon>Bacteria</taxon>
        <taxon>Pseudomonadati</taxon>
        <taxon>Pseudomonadota</taxon>
        <taxon>Betaproteobacteria</taxon>
        <taxon>Burkholderiales</taxon>
        <taxon>Burkholderiaceae</taxon>
        <taxon>Caballeronia</taxon>
    </lineage>
</organism>
<keyword evidence="2" id="KW-1185">Reference proteome</keyword>
<dbReference type="EMBL" id="FCOF02000042">
    <property type="protein sequence ID" value="SAK86497.1"/>
    <property type="molecule type" value="Genomic_DNA"/>
</dbReference>
<sequence>MYQPHVLEFSHRRSQGLQRTYKVTLNVTQLSFGAFAYEPWVHHQGSFKGNGIVFPLASGDLDSAISEARARIETDVEQLNGVSE</sequence>
<accession>A0A158CY00</accession>
<reference evidence="1" key="1">
    <citation type="submission" date="2016-01" db="EMBL/GenBank/DDBJ databases">
        <authorList>
            <person name="Peeters C."/>
        </authorList>
    </citation>
    <scope>NUCLEOTIDE SEQUENCE [LARGE SCALE GENOMIC DNA]</scope>
    <source>
        <strain evidence="1">LMG 29318</strain>
    </source>
</reference>
<protein>
    <submittedName>
        <fullName evidence="1">Uncharacterized protein</fullName>
    </submittedName>
</protein>
<dbReference type="OrthoDB" id="9132286at2"/>
<proteinExistence type="predicted"/>
<comment type="caution">
    <text evidence="1">The sequence shown here is derived from an EMBL/GenBank/DDBJ whole genome shotgun (WGS) entry which is preliminary data.</text>
</comment>
<evidence type="ECO:0000313" key="2">
    <source>
        <dbReference type="Proteomes" id="UP000054870"/>
    </source>
</evidence>
<gene>
    <name evidence="1" type="ORF">AWB75_05838</name>
</gene>
<dbReference type="Proteomes" id="UP000054870">
    <property type="component" value="Unassembled WGS sequence"/>
</dbReference>
<evidence type="ECO:0000313" key="1">
    <source>
        <dbReference type="EMBL" id="SAK86497.1"/>
    </source>
</evidence>
<name>A0A158CY00_9BURK</name>
<dbReference type="AlphaFoldDB" id="A0A158CY00"/>